<reference evidence="1 2" key="1">
    <citation type="journal article" date="2010" name="J. Bacteriol.">
        <title>Complete genome sequence of Anaplasma marginale subsp. centrale.</title>
        <authorList>
            <person name="Herndon D.R."/>
            <person name="Palmer G.H."/>
            <person name="Shkap V."/>
            <person name="Knowles D.P. Jr."/>
            <person name="Brayton K.A."/>
        </authorList>
    </citation>
    <scope>NUCLEOTIDE SEQUENCE [LARGE SCALE GENOMIC DNA]</scope>
    <source>
        <strain evidence="1 2">Israel</strain>
    </source>
</reference>
<dbReference type="AlphaFoldDB" id="D1ATI9"/>
<proteinExistence type="predicted"/>
<dbReference type="EMBL" id="CP001759">
    <property type="protein sequence ID" value="ACZ48867.1"/>
    <property type="molecule type" value="Genomic_DNA"/>
</dbReference>
<sequence length="74" mass="8158">MQPAQRRNVQPQQHLRVAQQLKAYVLRGHGGQLCLRSRVARPHRGQLVAWRAPLLVITALGNGVGNRAALFSVA</sequence>
<dbReference type="HOGENOM" id="CLU_2679586_0_0_5"/>
<evidence type="ECO:0000313" key="2">
    <source>
        <dbReference type="Proteomes" id="UP000000630"/>
    </source>
</evidence>
<name>D1ATI9_ANACI</name>
<gene>
    <name evidence="1" type="ordered locus">ACIS_00185</name>
</gene>
<accession>D1ATI9</accession>
<protein>
    <submittedName>
        <fullName evidence="1">Uncharacterized protein</fullName>
    </submittedName>
</protein>
<keyword evidence="2" id="KW-1185">Reference proteome</keyword>
<dbReference type="Proteomes" id="UP000000630">
    <property type="component" value="Chromosome"/>
</dbReference>
<evidence type="ECO:0000313" key="1">
    <source>
        <dbReference type="EMBL" id="ACZ48867.1"/>
    </source>
</evidence>
<dbReference type="KEGG" id="acn:ACIS_00185"/>
<organism evidence="1 2">
    <name type="scientific">Anaplasma centrale (strain Israel)</name>
    <name type="common">Anaplasma marginale subsp. centrale (strain Israel)</name>
    <dbReference type="NCBI Taxonomy" id="574556"/>
    <lineage>
        <taxon>Bacteria</taxon>
        <taxon>Pseudomonadati</taxon>
        <taxon>Pseudomonadota</taxon>
        <taxon>Alphaproteobacteria</taxon>
        <taxon>Rickettsiales</taxon>
        <taxon>Anaplasmataceae</taxon>
        <taxon>Anaplasma</taxon>
    </lineage>
</organism>